<sequence>MSCAVNMFTRRTFMVTLRTDYGLPLMVLVWTAIQYIPANNVPHGILRRLLSLNPWSPGAYANWTVIEHLNLHSKASSISENHVFSITISDSIMWSSWCPPIKWRHPTIYTNCLATLKKHQVEDGKPISTSEASPPDTKN</sequence>
<keyword evidence="1" id="KW-1133">Transmembrane helix</keyword>
<keyword evidence="3" id="KW-1185">Reference proteome</keyword>
<dbReference type="Proteomes" id="UP000316621">
    <property type="component" value="Chromosome 4"/>
</dbReference>
<dbReference type="Gramene" id="RZC58284">
    <property type="protein sequence ID" value="RZC58284"/>
    <property type="gene ID" value="C5167_005587"/>
</dbReference>
<evidence type="ECO:0000313" key="3">
    <source>
        <dbReference type="Proteomes" id="UP000316621"/>
    </source>
</evidence>
<gene>
    <name evidence="2" type="ORF">C5167_005587</name>
</gene>
<evidence type="ECO:0000256" key="1">
    <source>
        <dbReference type="SAM" id="Phobius"/>
    </source>
</evidence>
<proteinExistence type="predicted"/>
<accession>A0A4Y7JAX6</accession>
<evidence type="ECO:0000313" key="2">
    <source>
        <dbReference type="EMBL" id="RZC58284.1"/>
    </source>
</evidence>
<dbReference type="AlphaFoldDB" id="A0A4Y7JAX6"/>
<keyword evidence="1" id="KW-0812">Transmembrane</keyword>
<reference evidence="2 3" key="1">
    <citation type="journal article" date="2018" name="Science">
        <title>The opium poppy genome and morphinan production.</title>
        <authorList>
            <person name="Guo L."/>
            <person name="Winzer T."/>
            <person name="Yang X."/>
            <person name="Li Y."/>
            <person name="Ning Z."/>
            <person name="He Z."/>
            <person name="Teodor R."/>
            <person name="Lu Y."/>
            <person name="Bowser T.A."/>
            <person name="Graham I.A."/>
            <person name="Ye K."/>
        </authorList>
    </citation>
    <scope>NUCLEOTIDE SEQUENCE [LARGE SCALE GENOMIC DNA]</scope>
    <source>
        <strain evidence="3">cv. HN1</strain>
        <tissue evidence="2">Leaves</tissue>
    </source>
</reference>
<protein>
    <submittedName>
        <fullName evidence="2">Uncharacterized protein</fullName>
    </submittedName>
</protein>
<organism evidence="2 3">
    <name type="scientific">Papaver somniferum</name>
    <name type="common">Opium poppy</name>
    <dbReference type="NCBI Taxonomy" id="3469"/>
    <lineage>
        <taxon>Eukaryota</taxon>
        <taxon>Viridiplantae</taxon>
        <taxon>Streptophyta</taxon>
        <taxon>Embryophyta</taxon>
        <taxon>Tracheophyta</taxon>
        <taxon>Spermatophyta</taxon>
        <taxon>Magnoliopsida</taxon>
        <taxon>Ranunculales</taxon>
        <taxon>Papaveraceae</taxon>
        <taxon>Papaveroideae</taxon>
        <taxon>Papaver</taxon>
    </lineage>
</organism>
<feature type="transmembrane region" description="Helical" evidence="1">
    <location>
        <begin position="21"/>
        <end position="38"/>
    </location>
</feature>
<keyword evidence="1" id="KW-0472">Membrane</keyword>
<dbReference type="STRING" id="3469.A0A4Y7JAX6"/>
<dbReference type="EMBL" id="CM010718">
    <property type="protein sequence ID" value="RZC58284.1"/>
    <property type="molecule type" value="Genomic_DNA"/>
</dbReference>
<name>A0A4Y7JAX6_PAPSO</name>